<organism evidence="1 2">
    <name type="scientific">Bacillus thuringiensis</name>
    <dbReference type="NCBI Taxonomy" id="1428"/>
    <lineage>
        <taxon>Bacteria</taxon>
        <taxon>Bacillati</taxon>
        <taxon>Bacillota</taxon>
        <taxon>Bacilli</taxon>
        <taxon>Bacillales</taxon>
        <taxon>Bacillaceae</taxon>
        <taxon>Bacillus</taxon>
        <taxon>Bacillus cereus group</taxon>
    </lineage>
</organism>
<dbReference type="RefSeq" id="WP_098517560.1">
    <property type="nucleotide sequence ID" value="NZ_NUVX01000075.1"/>
</dbReference>
<evidence type="ECO:0000313" key="2">
    <source>
        <dbReference type="Proteomes" id="UP000224003"/>
    </source>
</evidence>
<protein>
    <submittedName>
        <fullName evidence="1">Uncharacterized protein</fullName>
    </submittedName>
</protein>
<dbReference type="AlphaFoldDB" id="A0A9X6WIH1"/>
<reference evidence="1 2" key="1">
    <citation type="submission" date="2017-09" db="EMBL/GenBank/DDBJ databases">
        <title>Large-scale bioinformatics analysis of Bacillus genomes uncovers conserved roles of natural products in bacterial physiology.</title>
        <authorList>
            <consortium name="Agbiome Team Llc"/>
            <person name="Bleich R.M."/>
            <person name="Grubbs K.J."/>
            <person name="Santa Maria K.C."/>
            <person name="Allen S.E."/>
            <person name="Farag S."/>
            <person name="Shank E.A."/>
            <person name="Bowers A."/>
        </authorList>
    </citation>
    <scope>NUCLEOTIDE SEQUENCE [LARGE SCALE GENOMIC DNA]</scope>
    <source>
        <strain evidence="1 2">AFS085496</strain>
    </source>
</reference>
<dbReference type="Proteomes" id="UP000224003">
    <property type="component" value="Unassembled WGS sequence"/>
</dbReference>
<comment type="caution">
    <text evidence="1">The sequence shown here is derived from an EMBL/GenBank/DDBJ whole genome shotgun (WGS) entry which is preliminary data.</text>
</comment>
<gene>
    <name evidence="1" type="ORF">COJ15_31060</name>
</gene>
<name>A0A9X6WIH1_BACTU</name>
<evidence type="ECO:0000313" key="1">
    <source>
        <dbReference type="EMBL" id="PFJ30247.1"/>
    </source>
</evidence>
<sequence length="98" mass="11734">MNLKLENKDWELCIDDSIIVEYDNYVSGFPFISDENLQFDTIRVFISLNRETDNKEISAFPWKDGETYQQDEKLISKRLKTEIENMVKLTPFYKHFNS</sequence>
<accession>A0A9X6WIH1</accession>
<dbReference type="EMBL" id="NUVX01000075">
    <property type="protein sequence ID" value="PFJ30247.1"/>
    <property type="molecule type" value="Genomic_DNA"/>
</dbReference>
<proteinExistence type="predicted"/>